<evidence type="ECO:0008006" key="4">
    <source>
        <dbReference type="Google" id="ProtNLM"/>
    </source>
</evidence>
<keyword evidence="1" id="KW-0732">Signal</keyword>
<evidence type="ECO:0000256" key="1">
    <source>
        <dbReference type="SAM" id="SignalP"/>
    </source>
</evidence>
<sequence>MKKIFLLLSIVSVFGLTSCNNDDNGNYTDYDTYPEVFEVDNVNFVASGNYQALVPLNPKIYSSDVVLVYRLSGTNQLGNDIWEPIPTTYNLPQGQLNYNFDFSQDEVVIYLDATFDPIERQDFSLNQVFRIVLVPGWVAQNLDSNNYDVVMSALKNQKGAVQIEKLN</sequence>
<protein>
    <recommendedName>
        <fullName evidence="4">DUF1735 domain-containing protein</fullName>
    </recommendedName>
</protein>
<proteinExistence type="predicted"/>
<feature type="signal peptide" evidence="1">
    <location>
        <begin position="1"/>
        <end position="21"/>
    </location>
</feature>
<reference evidence="3" key="1">
    <citation type="journal article" date="2019" name="Int. J. Syst. Evol. Microbiol.">
        <title>The Global Catalogue of Microorganisms (GCM) 10K type strain sequencing project: providing services to taxonomists for standard genome sequencing and annotation.</title>
        <authorList>
            <consortium name="The Broad Institute Genomics Platform"/>
            <consortium name="The Broad Institute Genome Sequencing Center for Infectious Disease"/>
            <person name="Wu L."/>
            <person name="Ma J."/>
        </authorList>
    </citation>
    <scope>NUCLEOTIDE SEQUENCE [LARGE SCALE GENOMIC DNA]</scope>
    <source>
        <strain evidence="3">KCTC 42107</strain>
    </source>
</reference>
<organism evidence="2 3">
    <name type="scientific">Flavobacterium suzhouense</name>
    <dbReference type="NCBI Taxonomy" id="1529638"/>
    <lineage>
        <taxon>Bacteria</taxon>
        <taxon>Pseudomonadati</taxon>
        <taxon>Bacteroidota</taxon>
        <taxon>Flavobacteriia</taxon>
        <taxon>Flavobacteriales</taxon>
        <taxon>Flavobacteriaceae</taxon>
        <taxon>Flavobacterium</taxon>
    </lineage>
</organism>
<dbReference type="Proteomes" id="UP001597480">
    <property type="component" value="Unassembled WGS sequence"/>
</dbReference>
<dbReference type="EMBL" id="JBHUMD010000008">
    <property type="protein sequence ID" value="MFD2602036.1"/>
    <property type="molecule type" value="Genomic_DNA"/>
</dbReference>
<evidence type="ECO:0000313" key="2">
    <source>
        <dbReference type="EMBL" id="MFD2602036.1"/>
    </source>
</evidence>
<feature type="chain" id="PRO_5045615931" description="DUF1735 domain-containing protein" evidence="1">
    <location>
        <begin position="22"/>
        <end position="167"/>
    </location>
</feature>
<name>A0ABW5NTK1_9FLAO</name>
<dbReference type="RefSeq" id="WP_379820535.1">
    <property type="nucleotide sequence ID" value="NZ_JBHUMD010000008.1"/>
</dbReference>
<comment type="caution">
    <text evidence="2">The sequence shown here is derived from an EMBL/GenBank/DDBJ whole genome shotgun (WGS) entry which is preliminary data.</text>
</comment>
<accession>A0ABW5NTK1</accession>
<gene>
    <name evidence="2" type="ORF">ACFSR3_08205</name>
</gene>
<evidence type="ECO:0000313" key="3">
    <source>
        <dbReference type="Proteomes" id="UP001597480"/>
    </source>
</evidence>
<keyword evidence="3" id="KW-1185">Reference proteome</keyword>
<dbReference type="PROSITE" id="PS51257">
    <property type="entry name" value="PROKAR_LIPOPROTEIN"/>
    <property type="match status" value="1"/>
</dbReference>